<feature type="non-terminal residue" evidence="1">
    <location>
        <position position="65"/>
    </location>
</feature>
<name>A0ABQ9W4J1_SAGOE</name>
<sequence length="65" mass="6697">PGQALVCTAAGASGALFSPRAARAPPLAPTPRFLSPARLWFPASVPPARSPLAAGSWAIQQAYKR</sequence>
<dbReference type="Proteomes" id="UP001266305">
    <property type="component" value="Unassembled WGS sequence"/>
</dbReference>
<reference evidence="1 2" key="1">
    <citation type="submission" date="2023-05" db="EMBL/GenBank/DDBJ databases">
        <title>B98-5 Cell Line De Novo Hybrid Assembly: An Optical Mapping Approach.</title>
        <authorList>
            <person name="Kananen K."/>
            <person name="Auerbach J.A."/>
            <person name="Kautto E."/>
            <person name="Blachly J.S."/>
        </authorList>
    </citation>
    <scope>NUCLEOTIDE SEQUENCE [LARGE SCALE GENOMIC DNA]</scope>
    <source>
        <strain evidence="1">B95-8</strain>
        <tissue evidence="1">Cell line</tissue>
    </source>
</reference>
<organism evidence="1 2">
    <name type="scientific">Saguinus oedipus</name>
    <name type="common">Cotton-top tamarin</name>
    <name type="synonym">Oedipomidas oedipus</name>
    <dbReference type="NCBI Taxonomy" id="9490"/>
    <lineage>
        <taxon>Eukaryota</taxon>
        <taxon>Metazoa</taxon>
        <taxon>Chordata</taxon>
        <taxon>Craniata</taxon>
        <taxon>Vertebrata</taxon>
        <taxon>Euteleostomi</taxon>
        <taxon>Mammalia</taxon>
        <taxon>Eutheria</taxon>
        <taxon>Euarchontoglires</taxon>
        <taxon>Primates</taxon>
        <taxon>Haplorrhini</taxon>
        <taxon>Platyrrhini</taxon>
        <taxon>Cebidae</taxon>
        <taxon>Callitrichinae</taxon>
        <taxon>Saguinus</taxon>
    </lineage>
</organism>
<accession>A0ABQ9W4J1</accession>
<protein>
    <submittedName>
        <fullName evidence="1">Uncharacterized protein</fullName>
    </submittedName>
</protein>
<proteinExistence type="predicted"/>
<gene>
    <name evidence="1" type="ORF">P7K49_003440</name>
</gene>
<dbReference type="EMBL" id="JASSZA010000002">
    <property type="protein sequence ID" value="KAK2116554.1"/>
    <property type="molecule type" value="Genomic_DNA"/>
</dbReference>
<evidence type="ECO:0000313" key="1">
    <source>
        <dbReference type="EMBL" id="KAK2116554.1"/>
    </source>
</evidence>
<evidence type="ECO:0000313" key="2">
    <source>
        <dbReference type="Proteomes" id="UP001266305"/>
    </source>
</evidence>
<keyword evidence="2" id="KW-1185">Reference proteome</keyword>
<comment type="caution">
    <text evidence="1">The sequence shown here is derived from an EMBL/GenBank/DDBJ whole genome shotgun (WGS) entry which is preliminary data.</text>
</comment>
<feature type="non-terminal residue" evidence="1">
    <location>
        <position position="1"/>
    </location>
</feature>